<organism evidence="3 4">
    <name type="scientific">Desulfomonile tiedjei</name>
    <dbReference type="NCBI Taxonomy" id="2358"/>
    <lineage>
        <taxon>Bacteria</taxon>
        <taxon>Pseudomonadati</taxon>
        <taxon>Thermodesulfobacteriota</taxon>
        <taxon>Desulfomonilia</taxon>
        <taxon>Desulfomonilales</taxon>
        <taxon>Desulfomonilaceae</taxon>
        <taxon>Desulfomonile</taxon>
    </lineage>
</organism>
<dbReference type="InterPro" id="IPR041916">
    <property type="entry name" value="Anti_sigma_zinc_sf"/>
</dbReference>
<dbReference type="Gene3D" id="1.10.10.1320">
    <property type="entry name" value="Anti-sigma factor, zinc-finger domain"/>
    <property type="match status" value="2"/>
</dbReference>
<sequence length="464" mass="51051">MTDSANNCPEGWEPAQILAYIEGHLEPQAESVLAMHLRECPICALEFESLGRMDSLLRNHPEVFHPDEQRLYAFASGKLDEDAQVESHLKSCPECAENVRVFTEMIGLRDVVPAHAKMPKAIERQIELICDSGERSVTTGFFNFVSSLLKKPFSVPFLGLASAAAVLMLAVLIIPLWTSFKGLPQRGVAPVAEKTANIEMDQPVESQDPKKEVVAQAHLERAKEKPEAPKVSTAPVPAPSRPAAPPPEPTSAERKSKSDLESAPREETPGSLQEVPLHTGSDREFSARMSEKRRRQESEADKSEQVPRQARGSMGYKFEDRAQQTVGASNKAKKHPAKVGEDSRVPVRVMITDPEGKPIQWVRFAPDSAMEGRYAFVGSPKSNEATSEEEAAPEAQAPALHAETGYIVIVKIGEIRGVCEIEAKLFQAGRQTDSKPLKTVVESNIRREVVQERVAFLVRSLLAD</sequence>
<keyword evidence="2" id="KW-0472">Membrane</keyword>
<dbReference type="EMBL" id="JACRDE010000217">
    <property type="protein sequence ID" value="MBI5249411.1"/>
    <property type="molecule type" value="Genomic_DNA"/>
</dbReference>
<protein>
    <recommendedName>
        <fullName evidence="5">Zinc-finger domain-containing protein</fullName>
    </recommendedName>
</protein>
<dbReference type="Proteomes" id="UP000807825">
    <property type="component" value="Unassembled WGS sequence"/>
</dbReference>
<evidence type="ECO:0000256" key="2">
    <source>
        <dbReference type="SAM" id="Phobius"/>
    </source>
</evidence>
<feature type="compositionally biased region" description="Pro residues" evidence="1">
    <location>
        <begin position="236"/>
        <end position="249"/>
    </location>
</feature>
<evidence type="ECO:0000313" key="3">
    <source>
        <dbReference type="EMBL" id="MBI5249411.1"/>
    </source>
</evidence>
<dbReference type="AlphaFoldDB" id="A0A9D6UZQ7"/>
<accession>A0A9D6UZQ7</accession>
<gene>
    <name evidence="3" type="ORF">HY912_07945</name>
</gene>
<keyword evidence="2" id="KW-0812">Transmembrane</keyword>
<feature type="region of interest" description="Disordered" evidence="1">
    <location>
        <begin position="219"/>
        <end position="341"/>
    </location>
</feature>
<feature type="compositionally biased region" description="Basic and acidic residues" evidence="1">
    <location>
        <begin position="280"/>
        <end position="305"/>
    </location>
</feature>
<feature type="transmembrane region" description="Helical" evidence="2">
    <location>
        <begin position="157"/>
        <end position="177"/>
    </location>
</feature>
<reference evidence="3" key="1">
    <citation type="submission" date="2020-07" db="EMBL/GenBank/DDBJ databases">
        <title>Huge and variable diversity of episymbiotic CPR bacteria and DPANN archaea in groundwater ecosystems.</title>
        <authorList>
            <person name="He C.Y."/>
            <person name="Keren R."/>
            <person name="Whittaker M."/>
            <person name="Farag I.F."/>
            <person name="Doudna J."/>
            <person name="Cate J.H.D."/>
            <person name="Banfield J.F."/>
        </authorList>
    </citation>
    <scope>NUCLEOTIDE SEQUENCE</scope>
    <source>
        <strain evidence="3">NC_groundwater_1664_Pr3_B-0.1um_52_9</strain>
    </source>
</reference>
<feature type="compositionally biased region" description="Basic and acidic residues" evidence="1">
    <location>
        <begin position="251"/>
        <end position="268"/>
    </location>
</feature>
<evidence type="ECO:0008006" key="5">
    <source>
        <dbReference type="Google" id="ProtNLM"/>
    </source>
</evidence>
<evidence type="ECO:0000256" key="1">
    <source>
        <dbReference type="SAM" id="MobiDB-lite"/>
    </source>
</evidence>
<comment type="caution">
    <text evidence="3">The sequence shown here is derived from an EMBL/GenBank/DDBJ whole genome shotgun (WGS) entry which is preliminary data.</text>
</comment>
<proteinExistence type="predicted"/>
<name>A0A9D6UZQ7_9BACT</name>
<feature type="compositionally biased region" description="Basic and acidic residues" evidence="1">
    <location>
        <begin position="219"/>
        <end position="228"/>
    </location>
</feature>
<evidence type="ECO:0000313" key="4">
    <source>
        <dbReference type="Proteomes" id="UP000807825"/>
    </source>
</evidence>
<keyword evidence="2" id="KW-1133">Transmembrane helix</keyword>